<gene>
    <name evidence="1" type="ORF">CFIO01_10973</name>
</gene>
<dbReference type="EMBL" id="JARH01001055">
    <property type="protein sequence ID" value="EXF73466.1"/>
    <property type="molecule type" value="Genomic_DNA"/>
</dbReference>
<dbReference type="OrthoDB" id="3641682at2759"/>
<name>A0A010QZU4_9PEZI</name>
<evidence type="ECO:0000313" key="1">
    <source>
        <dbReference type="EMBL" id="EXF73466.1"/>
    </source>
</evidence>
<dbReference type="Proteomes" id="UP000020467">
    <property type="component" value="Unassembled WGS sequence"/>
</dbReference>
<keyword evidence="2" id="KW-1185">Reference proteome</keyword>
<sequence length="130" mass="14705">MIDPSAAPLDDINHLNNAASELQGRQVTPPPCIPYIRALKHGDGKPKKNFLYKQVTVNKNESFRNFQLLINVSYHAQMHRRPMRHRKRGQRDLHKNEWSASIADPRGFFSAGFAVSQAITDGSDVGLQQQ</sequence>
<dbReference type="AlphaFoldDB" id="A0A010QZU4"/>
<evidence type="ECO:0000313" key="2">
    <source>
        <dbReference type="Proteomes" id="UP000020467"/>
    </source>
</evidence>
<dbReference type="KEGG" id="cfj:CFIO01_10973"/>
<accession>A0A010QZU4</accession>
<proteinExistence type="predicted"/>
<reference evidence="1 2" key="1">
    <citation type="submission" date="2014-02" db="EMBL/GenBank/DDBJ databases">
        <title>The genome sequence of Colletotrichum fioriniae PJ7.</title>
        <authorList>
            <person name="Baroncelli R."/>
            <person name="Thon M.R."/>
        </authorList>
    </citation>
    <scope>NUCLEOTIDE SEQUENCE [LARGE SCALE GENOMIC DNA]</scope>
    <source>
        <strain evidence="1 2">PJ7</strain>
    </source>
</reference>
<comment type="caution">
    <text evidence="1">The sequence shown here is derived from an EMBL/GenBank/DDBJ whole genome shotgun (WGS) entry which is preliminary data.</text>
</comment>
<organism evidence="1 2">
    <name type="scientific">Colletotrichum fioriniae PJ7</name>
    <dbReference type="NCBI Taxonomy" id="1445577"/>
    <lineage>
        <taxon>Eukaryota</taxon>
        <taxon>Fungi</taxon>
        <taxon>Dikarya</taxon>
        <taxon>Ascomycota</taxon>
        <taxon>Pezizomycotina</taxon>
        <taxon>Sordariomycetes</taxon>
        <taxon>Hypocreomycetidae</taxon>
        <taxon>Glomerellales</taxon>
        <taxon>Glomerellaceae</taxon>
        <taxon>Colletotrichum</taxon>
        <taxon>Colletotrichum acutatum species complex</taxon>
    </lineage>
</organism>
<protein>
    <submittedName>
        <fullName evidence="1">Uncharacterized protein</fullName>
    </submittedName>
</protein>
<dbReference type="HOGENOM" id="CLU_1937994_0_0_1"/>